<accession>A0A8X6UXZ8</accession>
<evidence type="ECO:0000313" key="1">
    <source>
        <dbReference type="EMBL" id="GFX88217.1"/>
    </source>
</evidence>
<comment type="caution">
    <text evidence="1">The sequence shown here is derived from an EMBL/GenBank/DDBJ whole genome shotgun (WGS) entry which is preliminary data.</text>
</comment>
<dbReference type="AlphaFoldDB" id="A0A8X6UXZ8"/>
<sequence length="71" mass="8201">MRESESIKRPFEVLSYGCHRISKTLTSDETYITFQPIKKAKSTGLVKATKFEVQKTVTTNWYTTKTLPEIL</sequence>
<protein>
    <submittedName>
        <fullName evidence="1">Uncharacterized protein</fullName>
    </submittedName>
</protein>
<dbReference type="Proteomes" id="UP000887159">
    <property type="component" value="Unassembled WGS sequence"/>
</dbReference>
<gene>
    <name evidence="1" type="ORF">TNCV_3407601</name>
</gene>
<reference evidence="1" key="1">
    <citation type="submission" date="2020-08" db="EMBL/GenBank/DDBJ databases">
        <title>Multicomponent nature underlies the extraordinary mechanical properties of spider dragline silk.</title>
        <authorList>
            <person name="Kono N."/>
            <person name="Nakamura H."/>
            <person name="Mori M."/>
            <person name="Yoshida Y."/>
            <person name="Ohtoshi R."/>
            <person name="Malay A.D."/>
            <person name="Moran D.A.P."/>
            <person name="Tomita M."/>
            <person name="Numata K."/>
            <person name="Arakawa K."/>
        </authorList>
    </citation>
    <scope>NUCLEOTIDE SEQUENCE</scope>
</reference>
<proteinExistence type="predicted"/>
<organism evidence="1 2">
    <name type="scientific">Trichonephila clavipes</name>
    <name type="common">Golden silk orbweaver</name>
    <name type="synonym">Nephila clavipes</name>
    <dbReference type="NCBI Taxonomy" id="2585209"/>
    <lineage>
        <taxon>Eukaryota</taxon>
        <taxon>Metazoa</taxon>
        <taxon>Ecdysozoa</taxon>
        <taxon>Arthropoda</taxon>
        <taxon>Chelicerata</taxon>
        <taxon>Arachnida</taxon>
        <taxon>Araneae</taxon>
        <taxon>Araneomorphae</taxon>
        <taxon>Entelegynae</taxon>
        <taxon>Araneoidea</taxon>
        <taxon>Nephilidae</taxon>
        <taxon>Trichonephila</taxon>
    </lineage>
</organism>
<name>A0A8X6UXZ8_TRICX</name>
<evidence type="ECO:0000313" key="2">
    <source>
        <dbReference type="Proteomes" id="UP000887159"/>
    </source>
</evidence>
<keyword evidence="2" id="KW-1185">Reference proteome</keyword>
<dbReference type="EMBL" id="BMAU01021049">
    <property type="protein sequence ID" value="GFX88217.1"/>
    <property type="molecule type" value="Genomic_DNA"/>
</dbReference>